<name>A0ABZ1YIS8_9NOCA</name>
<comment type="similarity">
    <text evidence="1">Belongs to the LysR transcriptional regulatory family.</text>
</comment>
<dbReference type="Gene3D" id="1.10.10.10">
    <property type="entry name" value="Winged helix-like DNA-binding domain superfamily/Winged helix DNA-binding domain"/>
    <property type="match status" value="1"/>
</dbReference>
<evidence type="ECO:0000256" key="5">
    <source>
        <dbReference type="ARBA" id="ARBA00023163"/>
    </source>
</evidence>
<dbReference type="InterPro" id="IPR000847">
    <property type="entry name" value="LysR_HTH_N"/>
</dbReference>
<organism evidence="7 8">
    <name type="scientific">Nocardia vinacea</name>
    <dbReference type="NCBI Taxonomy" id="96468"/>
    <lineage>
        <taxon>Bacteria</taxon>
        <taxon>Bacillati</taxon>
        <taxon>Actinomycetota</taxon>
        <taxon>Actinomycetes</taxon>
        <taxon>Mycobacteriales</taxon>
        <taxon>Nocardiaceae</taxon>
        <taxon>Nocardia</taxon>
    </lineage>
</organism>
<evidence type="ECO:0000259" key="6">
    <source>
        <dbReference type="PROSITE" id="PS50931"/>
    </source>
</evidence>
<sequence length="305" mass="33150">MLGDDLLWFTTLAELQRVGAAAERLHIAQPTLSRMLARLERRLGVELFDRHGKRIVLNEFGRTYYEHARRAQSELDAAAQAVADLADPAKGVVRLSFQHSFGSWLIPQLIGGFRRGSSRISFTLWQGAFDAVIDQIVDGTADLAIVSPRPSVPGIGWRKLLAQPLALAVPPEHRLAARRQIRLADLGDAEFITMHSGFGMRRILDELCAAANIRPRIAFESSDLLTAAGLVAAGLGVALLPLEDPTPAAGSLSGIVTVPLADAAAARDVGLIWSATAPPSDAVRRFRDFTEDWAGRRAGIQMLRR</sequence>
<dbReference type="PRINTS" id="PR00039">
    <property type="entry name" value="HTHLYSR"/>
</dbReference>
<dbReference type="PANTHER" id="PTHR30346:SF28">
    <property type="entry name" value="HTH-TYPE TRANSCRIPTIONAL REGULATOR CYNR"/>
    <property type="match status" value="1"/>
</dbReference>
<dbReference type="Proteomes" id="UP001432062">
    <property type="component" value="Chromosome"/>
</dbReference>
<dbReference type="RefSeq" id="WP_329405672.1">
    <property type="nucleotide sequence ID" value="NZ_CP109441.1"/>
</dbReference>
<dbReference type="InterPro" id="IPR036388">
    <property type="entry name" value="WH-like_DNA-bd_sf"/>
</dbReference>
<evidence type="ECO:0000313" key="7">
    <source>
        <dbReference type="EMBL" id="WUV43119.1"/>
    </source>
</evidence>
<gene>
    <name evidence="7" type="ORF">OG563_28265</name>
</gene>
<reference evidence="7" key="1">
    <citation type="submission" date="2022-10" db="EMBL/GenBank/DDBJ databases">
        <title>The complete genomes of actinobacterial strains from the NBC collection.</title>
        <authorList>
            <person name="Joergensen T.S."/>
            <person name="Alvarez Arevalo M."/>
            <person name="Sterndorff E.B."/>
            <person name="Faurdal D."/>
            <person name="Vuksanovic O."/>
            <person name="Mourched A.-S."/>
            <person name="Charusanti P."/>
            <person name="Shaw S."/>
            <person name="Blin K."/>
            <person name="Weber T."/>
        </authorList>
    </citation>
    <scope>NUCLEOTIDE SEQUENCE</scope>
    <source>
        <strain evidence="7">NBC_01482</strain>
    </source>
</reference>
<accession>A0ABZ1YIS8</accession>
<dbReference type="Pfam" id="PF00126">
    <property type="entry name" value="HTH_1"/>
    <property type="match status" value="1"/>
</dbReference>
<keyword evidence="8" id="KW-1185">Reference proteome</keyword>
<keyword evidence="4" id="KW-0010">Activator</keyword>
<evidence type="ECO:0000256" key="3">
    <source>
        <dbReference type="ARBA" id="ARBA00023125"/>
    </source>
</evidence>
<protein>
    <submittedName>
        <fullName evidence="7">LysR family transcriptional regulator</fullName>
    </submittedName>
</protein>
<evidence type="ECO:0000256" key="1">
    <source>
        <dbReference type="ARBA" id="ARBA00009437"/>
    </source>
</evidence>
<dbReference type="Gene3D" id="3.40.190.290">
    <property type="match status" value="1"/>
</dbReference>
<dbReference type="InterPro" id="IPR005119">
    <property type="entry name" value="LysR_subst-bd"/>
</dbReference>
<dbReference type="CDD" id="cd08434">
    <property type="entry name" value="PBP2_GltC_like"/>
    <property type="match status" value="1"/>
</dbReference>
<feature type="domain" description="HTH lysR-type" evidence="6">
    <location>
        <begin position="1"/>
        <end position="58"/>
    </location>
</feature>
<evidence type="ECO:0000256" key="2">
    <source>
        <dbReference type="ARBA" id="ARBA00023015"/>
    </source>
</evidence>
<dbReference type="PANTHER" id="PTHR30346">
    <property type="entry name" value="TRANSCRIPTIONAL DUAL REGULATOR HCAR-RELATED"/>
    <property type="match status" value="1"/>
</dbReference>
<evidence type="ECO:0000313" key="8">
    <source>
        <dbReference type="Proteomes" id="UP001432062"/>
    </source>
</evidence>
<dbReference type="SUPFAM" id="SSF46785">
    <property type="entry name" value="Winged helix' DNA-binding domain"/>
    <property type="match status" value="1"/>
</dbReference>
<keyword evidence="3" id="KW-0238">DNA-binding</keyword>
<keyword evidence="2" id="KW-0805">Transcription regulation</keyword>
<dbReference type="EMBL" id="CP109441">
    <property type="protein sequence ID" value="WUV43119.1"/>
    <property type="molecule type" value="Genomic_DNA"/>
</dbReference>
<dbReference type="SUPFAM" id="SSF53850">
    <property type="entry name" value="Periplasmic binding protein-like II"/>
    <property type="match status" value="1"/>
</dbReference>
<proteinExistence type="inferred from homology"/>
<keyword evidence="5" id="KW-0804">Transcription</keyword>
<dbReference type="InterPro" id="IPR036390">
    <property type="entry name" value="WH_DNA-bd_sf"/>
</dbReference>
<dbReference type="Pfam" id="PF03466">
    <property type="entry name" value="LysR_substrate"/>
    <property type="match status" value="1"/>
</dbReference>
<dbReference type="PROSITE" id="PS50931">
    <property type="entry name" value="HTH_LYSR"/>
    <property type="match status" value="1"/>
</dbReference>
<evidence type="ECO:0000256" key="4">
    <source>
        <dbReference type="ARBA" id="ARBA00023159"/>
    </source>
</evidence>